<feature type="transmembrane region" description="Helical" evidence="10">
    <location>
        <begin position="186"/>
        <end position="207"/>
    </location>
</feature>
<dbReference type="GO" id="GO:0005319">
    <property type="term" value="F:lipid transporter activity"/>
    <property type="evidence" value="ECO:0007669"/>
    <property type="project" value="TreeGrafter"/>
</dbReference>
<keyword evidence="7" id="KW-0067">ATP-binding</keyword>
<keyword evidence="13" id="KW-1185">Reference proteome</keyword>
<sequence length="621" mass="70078">MINQSIPSPISEDILYQNFETAISSFDFIYTPHTIETEQIMNTVKTKLNILPENIGTAINEDEMIDKFKTKSNNGQNNLLHSGYGIVFEETIISQVLKYKIRSTYESWTTNELFPIMELPGPMDEGLKYLEMGFVALQLTLDKAFILMSVNNKSGLNINDYNLAIQSYPYTNYMQGSSSKIILDSIIPLLTVLSFLLMCAYTIKRVVEEKDSGVKELMKIMGLKPWMIWTGWILHNFFLYAISITFITFITCFGTSTSQTTMILNYTNPLLFWILLMTYMIAGVFFCFAISSFFNQPLIALIVGSSVWCVSYMLPKQLLNNSPNILIQTLFTLFPNYAISLAYTPIMSLETQRKGLQFSTLFISGKGDNHFSVGLILLMFVVDCLLYGFIAWYIDSVKPGRFGIAKPFNFLCKWSKNKTENIVMAPIGISNSRLFEKPPNNYEVGISVQNLHKHFGNFHAVNGVNLDLYKGQITALLGHNGAGKTTTMSIITGLLSPTYGTVYVNGNDLFKDIDNFRQDLGLCPQHNLLFSYLTTLDHLIFFGMLKGLTFKNAKSNGLQLLKLLNILHKRSDLVSNLSGGMKRKVSLAIALTGNPKILILDEPTSGMDPESRREMWDLLIV</sequence>
<evidence type="ECO:0000313" key="12">
    <source>
        <dbReference type="EMBL" id="CAI6358803.1"/>
    </source>
</evidence>
<dbReference type="PROSITE" id="PS50893">
    <property type="entry name" value="ABC_TRANSPORTER_2"/>
    <property type="match status" value="1"/>
</dbReference>
<reference evidence="12 13" key="1">
    <citation type="submission" date="2023-01" db="EMBL/GenBank/DDBJ databases">
        <authorList>
            <person name="Whitehead M."/>
        </authorList>
    </citation>
    <scope>NUCLEOTIDE SEQUENCE [LARGE SCALE GENOMIC DNA]</scope>
</reference>
<evidence type="ECO:0000256" key="6">
    <source>
        <dbReference type="ARBA" id="ARBA00022741"/>
    </source>
</evidence>
<keyword evidence="9 10" id="KW-0472">Membrane</keyword>
<evidence type="ECO:0000256" key="7">
    <source>
        <dbReference type="ARBA" id="ARBA00022840"/>
    </source>
</evidence>
<dbReference type="GO" id="GO:0005524">
    <property type="term" value="F:ATP binding"/>
    <property type="evidence" value="ECO:0007669"/>
    <property type="project" value="UniProtKB-KW"/>
</dbReference>
<keyword evidence="3" id="KW-0813">Transport</keyword>
<dbReference type="CDD" id="cd03263">
    <property type="entry name" value="ABC_subfamily_A"/>
    <property type="match status" value="1"/>
</dbReference>
<evidence type="ECO:0000256" key="2">
    <source>
        <dbReference type="ARBA" id="ARBA00008869"/>
    </source>
</evidence>
<dbReference type="SMART" id="SM00382">
    <property type="entry name" value="AAA"/>
    <property type="match status" value="1"/>
</dbReference>
<feature type="transmembrane region" description="Helical" evidence="10">
    <location>
        <begin position="297"/>
        <end position="314"/>
    </location>
</feature>
<keyword evidence="6" id="KW-0547">Nucleotide-binding</keyword>
<dbReference type="InterPro" id="IPR013525">
    <property type="entry name" value="ABC2_TM"/>
</dbReference>
<dbReference type="EMBL" id="CARXXK010000002">
    <property type="protein sequence ID" value="CAI6358803.1"/>
    <property type="molecule type" value="Genomic_DNA"/>
</dbReference>
<dbReference type="InterPro" id="IPR027417">
    <property type="entry name" value="P-loop_NTPase"/>
</dbReference>
<dbReference type="InterPro" id="IPR017871">
    <property type="entry name" value="ABC_transporter-like_CS"/>
</dbReference>
<feature type="transmembrane region" description="Helical" evidence="10">
    <location>
        <begin position="228"/>
        <end position="250"/>
    </location>
</feature>
<evidence type="ECO:0000256" key="3">
    <source>
        <dbReference type="ARBA" id="ARBA00022448"/>
    </source>
</evidence>
<keyword evidence="5" id="KW-0677">Repeat</keyword>
<evidence type="ECO:0000259" key="11">
    <source>
        <dbReference type="PROSITE" id="PS50893"/>
    </source>
</evidence>
<dbReference type="PANTHER" id="PTHR19229:SF36">
    <property type="entry name" value="ATP-BINDING CASSETTE SUB-FAMILY A MEMBER 2"/>
    <property type="match status" value="1"/>
</dbReference>
<dbReference type="SUPFAM" id="SSF52540">
    <property type="entry name" value="P-loop containing nucleoside triphosphate hydrolases"/>
    <property type="match status" value="1"/>
</dbReference>
<dbReference type="InterPro" id="IPR003439">
    <property type="entry name" value="ABC_transporter-like_ATP-bd"/>
</dbReference>
<dbReference type="InterPro" id="IPR003593">
    <property type="entry name" value="AAA+_ATPase"/>
</dbReference>
<protein>
    <recommendedName>
        <fullName evidence="11">ABC transporter domain-containing protein</fullName>
    </recommendedName>
</protein>
<gene>
    <name evidence="12" type="ORF">MEUPH1_LOCUS14286</name>
</gene>
<dbReference type="AlphaFoldDB" id="A0AAV0WSL3"/>
<dbReference type="PANTHER" id="PTHR19229">
    <property type="entry name" value="ATP-BINDING CASSETTE TRANSPORTER SUBFAMILY A ABCA"/>
    <property type="match status" value="1"/>
</dbReference>
<feature type="transmembrane region" description="Helical" evidence="10">
    <location>
        <begin position="270"/>
        <end position="290"/>
    </location>
</feature>
<keyword evidence="8 10" id="KW-1133">Transmembrane helix</keyword>
<dbReference type="Proteomes" id="UP001160148">
    <property type="component" value="Unassembled WGS sequence"/>
</dbReference>
<accession>A0AAV0WSL3</accession>
<dbReference type="GO" id="GO:0140359">
    <property type="term" value="F:ABC-type transporter activity"/>
    <property type="evidence" value="ECO:0007669"/>
    <property type="project" value="InterPro"/>
</dbReference>
<evidence type="ECO:0000256" key="4">
    <source>
        <dbReference type="ARBA" id="ARBA00022692"/>
    </source>
</evidence>
<dbReference type="Gene3D" id="3.40.50.300">
    <property type="entry name" value="P-loop containing nucleotide triphosphate hydrolases"/>
    <property type="match status" value="1"/>
</dbReference>
<evidence type="ECO:0000256" key="9">
    <source>
        <dbReference type="ARBA" id="ARBA00023136"/>
    </source>
</evidence>
<dbReference type="GO" id="GO:0016887">
    <property type="term" value="F:ATP hydrolysis activity"/>
    <property type="evidence" value="ECO:0007669"/>
    <property type="project" value="InterPro"/>
</dbReference>
<evidence type="ECO:0000313" key="13">
    <source>
        <dbReference type="Proteomes" id="UP001160148"/>
    </source>
</evidence>
<feature type="domain" description="ABC transporter" evidence="11">
    <location>
        <begin position="446"/>
        <end position="621"/>
    </location>
</feature>
<dbReference type="GO" id="GO:0016020">
    <property type="term" value="C:membrane"/>
    <property type="evidence" value="ECO:0007669"/>
    <property type="project" value="UniProtKB-SubCell"/>
</dbReference>
<keyword evidence="4 10" id="KW-0812">Transmembrane</keyword>
<comment type="caution">
    <text evidence="12">The sequence shown here is derived from an EMBL/GenBank/DDBJ whole genome shotgun (WGS) entry which is preliminary data.</text>
</comment>
<dbReference type="PROSITE" id="PS00211">
    <property type="entry name" value="ABC_TRANSPORTER_1"/>
    <property type="match status" value="1"/>
</dbReference>
<feature type="transmembrane region" description="Helical" evidence="10">
    <location>
        <begin position="370"/>
        <end position="394"/>
    </location>
</feature>
<name>A0AAV0WSL3_9HEMI</name>
<evidence type="ECO:0000256" key="5">
    <source>
        <dbReference type="ARBA" id="ARBA00022737"/>
    </source>
</evidence>
<feature type="transmembrane region" description="Helical" evidence="10">
    <location>
        <begin position="326"/>
        <end position="349"/>
    </location>
</feature>
<evidence type="ECO:0000256" key="8">
    <source>
        <dbReference type="ARBA" id="ARBA00022989"/>
    </source>
</evidence>
<dbReference type="Pfam" id="PF12698">
    <property type="entry name" value="ABC2_membrane_3"/>
    <property type="match status" value="1"/>
</dbReference>
<comment type="subcellular location">
    <subcellularLocation>
        <location evidence="1">Membrane</location>
        <topology evidence="1">Multi-pass membrane protein</topology>
    </subcellularLocation>
</comment>
<dbReference type="Pfam" id="PF00005">
    <property type="entry name" value="ABC_tran"/>
    <property type="match status" value="1"/>
</dbReference>
<dbReference type="InterPro" id="IPR026082">
    <property type="entry name" value="ABCA"/>
</dbReference>
<evidence type="ECO:0000256" key="10">
    <source>
        <dbReference type="SAM" id="Phobius"/>
    </source>
</evidence>
<evidence type="ECO:0000256" key="1">
    <source>
        <dbReference type="ARBA" id="ARBA00004141"/>
    </source>
</evidence>
<organism evidence="12 13">
    <name type="scientific">Macrosiphum euphorbiae</name>
    <name type="common">potato aphid</name>
    <dbReference type="NCBI Taxonomy" id="13131"/>
    <lineage>
        <taxon>Eukaryota</taxon>
        <taxon>Metazoa</taxon>
        <taxon>Ecdysozoa</taxon>
        <taxon>Arthropoda</taxon>
        <taxon>Hexapoda</taxon>
        <taxon>Insecta</taxon>
        <taxon>Pterygota</taxon>
        <taxon>Neoptera</taxon>
        <taxon>Paraneoptera</taxon>
        <taxon>Hemiptera</taxon>
        <taxon>Sternorrhyncha</taxon>
        <taxon>Aphidomorpha</taxon>
        <taxon>Aphidoidea</taxon>
        <taxon>Aphididae</taxon>
        <taxon>Macrosiphini</taxon>
        <taxon>Macrosiphum</taxon>
    </lineage>
</organism>
<comment type="similarity">
    <text evidence="2">Belongs to the ABC transporter superfamily. ABCA family.</text>
</comment>
<proteinExistence type="inferred from homology"/>